<dbReference type="InterPro" id="IPR039421">
    <property type="entry name" value="Type_1_exporter"/>
</dbReference>
<evidence type="ECO:0000256" key="2">
    <source>
        <dbReference type="ARBA" id="ARBA00022692"/>
    </source>
</evidence>
<protein>
    <submittedName>
        <fullName evidence="13">ATP-binding cassette domain-containing protein</fullName>
    </submittedName>
</protein>
<dbReference type="InterPro" id="IPR003439">
    <property type="entry name" value="ABC_transporter-like_ATP-bd"/>
</dbReference>
<keyword evidence="4" id="KW-0378">Hydrolase</keyword>
<evidence type="ECO:0000256" key="4">
    <source>
        <dbReference type="ARBA" id="ARBA00022801"/>
    </source>
</evidence>
<dbReference type="EMBL" id="JAXIVS010000005">
    <property type="protein sequence ID" value="MDY7228157.1"/>
    <property type="molecule type" value="Genomic_DNA"/>
</dbReference>
<evidence type="ECO:0000256" key="9">
    <source>
        <dbReference type="SAM" id="Phobius"/>
    </source>
</evidence>
<evidence type="ECO:0000256" key="8">
    <source>
        <dbReference type="SAM" id="MobiDB-lite"/>
    </source>
</evidence>
<sequence>MSTDTARLRANTTALASRATEERAARRQGKRADRLPAPAREPSRKPQAKRFLAPEVIQSSAMDCGPAVLKALLGGFHLPVHYGRLREACKTSVDGTSIDTLEELARAFGLEAVQTVVPVDHALIPEARALPAIAVVARPRLGNHFVLLWNRVGPYVQVMDPAAGRRWVRWETIAPTLLRYTTTIPASAWRAWAGSPTFLRPLEARLRALGVSPGQAQALIDQARSQGDWSAMGALDAATRFCASLREAGIKVDSAEETLRTLVEAVHASFEQRFELLPRHCWSVDAKAPDADSVTLTGVLVVSARARTGVAPQEQSLSRELQLAREEDEEHPERELARFLSDERRMKLAMLSLGALVAPVGLLCQSVLLRRVLDLAADLGLGFQRLGASVLLAGFVAVLAVLELLVHGGVLRLGRVLETRLRMAFLQKIPRLHDLYLQSRLSSDMAERSHMMHMVRTMPSLLFTGTRALVGMLATVVAIGLVDPRLWGWALLLGVLCVGLPLAFRRRMTEQDLRARTQLGGLSRTYLDSLQGAVPLRSHGAEDALGREHEVLLTGWMRSSLQLLRSMVTMRTAQAVVGAGLSITLLTLHLDNRGLTGGVLLIAWWIMSLPEYAQQLATALQQYPASRNIALRCFEPLGAPEVEPRPAVLRALPSNTSAAEGAHISMRGVSVDVSGHGILHGLDLDIRPGSHVAIVGRSGAGKSTLLGLLLGWYRPSGGTLQVDGEDFERLDIETLRRQTAWVDPTVRLWNQTIASNLTYGQERVRSGDLSHALAASELDSVLERLPEGLQTSAGEGGIRLSGGEGQRVRFARALLRKGVRLALLDEPFRGLDRGARRRLLERARIHWKGATLLCVTHDVSETRGFDEVLVVEEGRLLERGTPEELLAKSDSRYRALLLGDEQALRRLREGEGWRRWRVESGRVVE</sequence>
<dbReference type="SMART" id="SM00382">
    <property type="entry name" value="AAA"/>
    <property type="match status" value="1"/>
</dbReference>
<dbReference type="PROSITE" id="PS50893">
    <property type="entry name" value="ABC_TRANSPORTER_2"/>
    <property type="match status" value="1"/>
</dbReference>
<keyword evidence="6 9" id="KW-1133">Transmembrane helix</keyword>
<feature type="transmembrane region" description="Helical" evidence="9">
    <location>
        <begin position="388"/>
        <end position="413"/>
    </location>
</feature>
<feature type="transmembrane region" description="Helical" evidence="9">
    <location>
        <begin position="461"/>
        <end position="480"/>
    </location>
</feature>
<comment type="caution">
    <text evidence="13">The sequence shown here is derived from an EMBL/GenBank/DDBJ whole genome shotgun (WGS) entry which is preliminary data.</text>
</comment>
<evidence type="ECO:0000259" key="10">
    <source>
        <dbReference type="PROSITE" id="PS50893"/>
    </source>
</evidence>
<evidence type="ECO:0000259" key="11">
    <source>
        <dbReference type="PROSITE" id="PS50929"/>
    </source>
</evidence>
<name>A0ABU5H4W9_9BACT</name>
<evidence type="ECO:0000256" key="3">
    <source>
        <dbReference type="ARBA" id="ARBA00022741"/>
    </source>
</evidence>
<dbReference type="InterPro" id="IPR003593">
    <property type="entry name" value="AAA+_ATPase"/>
</dbReference>
<evidence type="ECO:0000256" key="5">
    <source>
        <dbReference type="ARBA" id="ARBA00022840"/>
    </source>
</evidence>
<feature type="domain" description="Peptidase C39" evidence="12">
    <location>
        <begin position="58"/>
        <end position="184"/>
    </location>
</feature>
<dbReference type="GO" id="GO:0005524">
    <property type="term" value="F:ATP binding"/>
    <property type="evidence" value="ECO:0007669"/>
    <property type="project" value="UniProtKB-KW"/>
</dbReference>
<evidence type="ECO:0000256" key="7">
    <source>
        <dbReference type="ARBA" id="ARBA00023136"/>
    </source>
</evidence>
<evidence type="ECO:0000313" key="14">
    <source>
        <dbReference type="Proteomes" id="UP001291309"/>
    </source>
</evidence>
<feature type="transmembrane region" description="Helical" evidence="9">
    <location>
        <begin position="568"/>
        <end position="588"/>
    </location>
</feature>
<dbReference type="PANTHER" id="PTHR43394:SF1">
    <property type="entry name" value="ATP-BINDING CASSETTE SUB-FAMILY B MEMBER 10, MITOCHONDRIAL"/>
    <property type="match status" value="1"/>
</dbReference>
<feature type="domain" description="ABC transporter" evidence="10">
    <location>
        <begin position="664"/>
        <end position="898"/>
    </location>
</feature>
<keyword evidence="14" id="KW-1185">Reference proteome</keyword>
<organism evidence="13 14">
    <name type="scientific">Hyalangium rubrum</name>
    <dbReference type="NCBI Taxonomy" id="3103134"/>
    <lineage>
        <taxon>Bacteria</taxon>
        <taxon>Pseudomonadati</taxon>
        <taxon>Myxococcota</taxon>
        <taxon>Myxococcia</taxon>
        <taxon>Myxococcales</taxon>
        <taxon>Cystobacterineae</taxon>
        <taxon>Archangiaceae</taxon>
        <taxon>Hyalangium</taxon>
    </lineage>
</organism>
<feature type="region of interest" description="Disordered" evidence="8">
    <location>
        <begin position="1"/>
        <end position="49"/>
    </location>
</feature>
<accession>A0ABU5H4W9</accession>
<dbReference type="PROSITE" id="PS50929">
    <property type="entry name" value="ABC_TM1F"/>
    <property type="match status" value="1"/>
</dbReference>
<evidence type="ECO:0000256" key="6">
    <source>
        <dbReference type="ARBA" id="ARBA00022989"/>
    </source>
</evidence>
<feature type="compositionally biased region" description="Basic and acidic residues" evidence="8">
    <location>
        <begin position="19"/>
        <end position="34"/>
    </location>
</feature>
<comment type="subcellular location">
    <subcellularLocation>
        <location evidence="1">Cell membrane</location>
        <topology evidence="1">Multi-pass membrane protein</topology>
    </subcellularLocation>
</comment>
<feature type="transmembrane region" description="Helical" evidence="9">
    <location>
        <begin position="486"/>
        <end position="504"/>
    </location>
</feature>
<feature type="domain" description="ABC transmembrane type-1" evidence="11">
    <location>
        <begin position="363"/>
        <end position="625"/>
    </location>
</feature>
<dbReference type="Gene3D" id="1.20.1560.10">
    <property type="entry name" value="ABC transporter type 1, transmembrane domain"/>
    <property type="match status" value="1"/>
</dbReference>
<feature type="transmembrane region" description="Helical" evidence="9">
    <location>
        <begin position="348"/>
        <end position="368"/>
    </location>
</feature>
<dbReference type="InterPro" id="IPR027417">
    <property type="entry name" value="P-loop_NTPase"/>
</dbReference>
<reference evidence="13 14" key="1">
    <citation type="submission" date="2023-12" db="EMBL/GenBank/DDBJ databases">
        <title>the genome sequence of Hyalangium sp. s54d21.</title>
        <authorList>
            <person name="Zhang X."/>
        </authorList>
    </citation>
    <scope>NUCLEOTIDE SEQUENCE [LARGE SCALE GENOMIC DNA]</scope>
    <source>
        <strain evidence="14">s54d21</strain>
    </source>
</reference>
<dbReference type="Gene3D" id="3.90.70.10">
    <property type="entry name" value="Cysteine proteinases"/>
    <property type="match status" value="1"/>
</dbReference>
<proteinExistence type="predicted"/>
<keyword evidence="3" id="KW-0547">Nucleotide-binding</keyword>
<gene>
    <name evidence="13" type="ORF">SYV04_17185</name>
</gene>
<dbReference type="RefSeq" id="WP_321546881.1">
    <property type="nucleotide sequence ID" value="NZ_JAXIVS010000005.1"/>
</dbReference>
<feature type="compositionally biased region" description="Low complexity" evidence="8">
    <location>
        <begin position="1"/>
        <end position="18"/>
    </location>
</feature>
<dbReference type="Pfam" id="PF03412">
    <property type="entry name" value="Peptidase_C39"/>
    <property type="match status" value="1"/>
</dbReference>
<dbReference type="PROSITE" id="PS50990">
    <property type="entry name" value="PEPTIDASE_C39"/>
    <property type="match status" value="1"/>
</dbReference>
<dbReference type="Gene3D" id="3.40.50.300">
    <property type="entry name" value="P-loop containing nucleotide triphosphate hydrolases"/>
    <property type="match status" value="1"/>
</dbReference>
<dbReference type="PANTHER" id="PTHR43394">
    <property type="entry name" value="ATP-DEPENDENT PERMEASE MDL1, MITOCHONDRIAL"/>
    <property type="match status" value="1"/>
</dbReference>
<evidence type="ECO:0000313" key="13">
    <source>
        <dbReference type="EMBL" id="MDY7228157.1"/>
    </source>
</evidence>
<dbReference type="Pfam" id="PF00005">
    <property type="entry name" value="ABC_tran"/>
    <property type="match status" value="1"/>
</dbReference>
<dbReference type="SUPFAM" id="SSF52540">
    <property type="entry name" value="P-loop containing nucleoside triphosphate hydrolases"/>
    <property type="match status" value="1"/>
</dbReference>
<dbReference type="InterPro" id="IPR036640">
    <property type="entry name" value="ABC1_TM_sf"/>
</dbReference>
<evidence type="ECO:0000256" key="1">
    <source>
        <dbReference type="ARBA" id="ARBA00004651"/>
    </source>
</evidence>
<keyword evidence="5 13" id="KW-0067">ATP-binding</keyword>
<keyword evidence="2 9" id="KW-0812">Transmembrane</keyword>
<dbReference type="InterPro" id="IPR005074">
    <property type="entry name" value="Peptidase_C39"/>
</dbReference>
<dbReference type="InterPro" id="IPR011527">
    <property type="entry name" value="ABC1_TM_dom"/>
</dbReference>
<dbReference type="Proteomes" id="UP001291309">
    <property type="component" value="Unassembled WGS sequence"/>
</dbReference>
<keyword evidence="7 9" id="KW-0472">Membrane</keyword>
<dbReference type="SUPFAM" id="SSF90123">
    <property type="entry name" value="ABC transporter transmembrane region"/>
    <property type="match status" value="1"/>
</dbReference>
<evidence type="ECO:0000259" key="12">
    <source>
        <dbReference type="PROSITE" id="PS50990"/>
    </source>
</evidence>